<sequence length="245" mass="27947">MKANSVSKNTVALSLEKPSKQIPAEHIVRQKLRLENDLLAFMKVTYPKITIFTKLSEDAGLVMNPWANVITPEWKQTDREIFSEPELALIKRAIFRDDELSEFCRPLFLVAAVTGLTEGDICTFKWDEISWATRMIFRKRRKTGVDMAIPILSALENYLKTLPRRGGYVFPVHAEMYLHDASLVSYRIKRFLEGLGIKTTKKPEGRRAISIKDLHSSLLYNLLAYHTGLLVMMAGQLISIIVPQP</sequence>
<organism evidence="3 4">
    <name type="scientific">Victivallis vadensis</name>
    <dbReference type="NCBI Taxonomy" id="172901"/>
    <lineage>
        <taxon>Bacteria</taxon>
        <taxon>Pseudomonadati</taxon>
        <taxon>Lentisphaerota</taxon>
        <taxon>Lentisphaeria</taxon>
        <taxon>Victivallales</taxon>
        <taxon>Victivallaceae</taxon>
        <taxon>Victivallis</taxon>
    </lineage>
</organism>
<dbReference type="GO" id="GO:0006310">
    <property type="term" value="P:DNA recombination"/>
    <property type="evidence" value="ECO:0007669"/>
    <property type="project" value="UniProtKB-KW"/>
</dbReference>
<keyword evidence="2" id="KW-1133">Transmembrane helix</keyword>
<evidence type="ECO:0000313" key="3">
    <source>
        <dbReference type="EMBL" id="PVY38969.1"/>
    </source>
</evidence>
<comment type="caution">
    <text evidence="3">The sequence shown here is derived from an EMBL/GenBank/DDBJ whole genome shotgun (WGS) entry which is preliminary data.</text>
</comment>
<keyword evidence="2" id="KW-0812">Transmembrane</keyword>
<keyword evidence="2" id="KW-0472">Membrane</keyword>
<evidence type="ECO:0000256" key="1">
    <source>
        <dbReference type="ARBA" id="ARBA00023172"/>
    </source>
</evidence>
<dbReference type="InterPro" id="IPR011010">
    <property type="entry name" value="DNA_brk_join_enz"/>
</dbReference>
<protein>
    <recommendedName>
        <fullName evidence="5">Phage integrase family protein</fullName>
    </recommendedName>
</protein>
<dbReference type="AlphaFoldDB" id="A0A2U1ARA7"/>
<dbReference type="GO" id="GO:0003677">
    <property type="term" value="F:DNA binding"/>
    <property type="evidence" value="ECO:0007669"/>
    <property type="project" value="InterPro"/>
</dbReference>
<evidence type="ECO:0000256" key="2">
    <source>
        <dbReference type="SAM" id="Phobius"/>
    </source>
</evidence>
<evidence type="ECO:0008006" key="5">
    <source>
        <dbReference type="Google" id="ProtNLM"/>
    </source>
</evidence>
<dbReference type="Proteomes" id="UP000245959">
    <property type="component" value="Unassembled WGS sequence"/>
</dbReference>
<keyword evidence="1" id="KW-0233">DNA recombination</keyword>
<reference evidence="3 4" key="1">
    <citation type="submission" date="2018-04" db="EMBL/GenBank/DDBJ databases">
        <title>Genomic Encyclopedia of Type Strains, Phase IV (KMG-IV): sequencing the most valuable type-strain genomes for metagenomic binning, comparative biology and taxonomic classification.</title>
        <authorList>
            <person name="Goeker M."/>
        </authorList>
    </citation>
    <scope>NUCLEOTIDE SEQUENCE [LARGE SCALE GENOMIC DNA]</scope>
    <source>
        <strain evidence="3 4">DSM 14823</strain>
    </source>
</reference>
<evidence type="ECO:0000313" key="4">
    <source>
        <dbReference type="Proteomes" id="UP000245959"/>
    </source>
</evidence>
<dbReference type="Gene3D" id="1.10.443.10">
    <property type="entry name" value="Intergrase catalytic core"/>
    <property type="match status" value="1"/>
</dbReference>
<keyword evidence="4" id="KW-1185">Reference proteome</keyword>
<name>A0A2U1ARA7_9BACT</name>
<dbReference type="InterPro" id="IPR013762">
    <property type="entry name" value="Integrase-like_cat_sf"/>
</dbReference>
<feature type="transmembrane region" description="Helical" evidence="2">
    <location>
        <begin position="218"/>
        <end position="242"/>
    </location>
</feature>
<dbReference type="SUPFAM" id="SSF56349">
    <property type="entry name" value="DNA breaking-rejoining enzymes"/>
    <property type="match status" value="1"/>
</dbReference>
<accession>A0A2U1ARA7</accession>
<dbReference type="GO" id="GO:0015074">
    <property type="term" value="P:DNA integration"/>
    <property type="evidence" value="ECO:0007669"/>
    <property type="project" value="InterPro"/>
</dbReference>
<proteinExistence type="predicted"/>
<dbReference type="EMBL" id="QEKH01000023">
    <property type="protein sequence ID" value="PVY38969.1"/>
    <property type="molecule type" value="Genomic_DNA"/>
</dbReference>
<gene>
    <name evidence="3" type="ORF">C8D82_12321</name>
</gene>